<feature type="transmembrane region" description="Helical" evidence="6">
    <location>
        <begin position="183"/>
        <end position="201"/>
    </location>
</feature>
<dbReference type="PANTHER" id="PTHR13439">
    <property type="entry name" value="CT120 PROTEIN"/>
    <property type="match status" value="1"/>
</dbReference>
<feature type="transmembrane region" description="Helical" evidence="6">
    <location>
        <begin position="143"/>
        <end position="162"/>
    </location>
</feature>
<feature type="transmembrane region" description="Helical" evidence="6">
    <location>
        <begin position="91"/>
        <end position="109"/>
    </location>
</feature>
<comment type="caution">
    <text evidence="8">The sequence shown here is derived from an EMBL/GenBank/DDBJ whole genome shotgun (WGS) entry which is preliminary data.</text>
</comment>
<name>A0ABD0M2G1_9CAEN</name>
<dbReference type="SMART" id="SM00724">
    <property type="entry name" value="TLC"/>
    <property type="match status" value="1"/>
</dbReference>
<keyword evidence="4 5" id="KW-0472">Membrane</keyword>
<proteinExistence type="predicted"/>
<dbReference type="Pfam" id="PF03798">
    <property type="entry name" value="TRAM_LAG1_CLN8"/>
    <property type="match status" value="1"/>
</dbReference>
<evidence type="ECO:0000256" key="4">
    <source>
        <dbReference type="ARBA" id="ARBA00023136"/>
    </source>
</evidence>
<evidence type="ECO:0000313" key="8">
    <source>
        <dbReference type="EMBL" id="KAK7505994.1"/>
    </source>
</evidence>
<dbReference type="PROSITE" id="PS50922">
    <property type="entry name" value="TLC"/>
    <property type="match status" value="1"/>
</dbReference>
<comment type="subcellular location">
    <subcellularLocation>
        <location evidence="1">Membrane</location>
        <topology evidence="1">Multi-pass membrane protein</topology>
    </subcellularLocation>
</comment>
<feature type="domain" description="TLC" evidence="7">
    <location>
        <begin position="49"/>
        <end position="243"/>
    </location>
</feature>
<evidence type="ECO:0000256" key="2">
    <source>
        <dbReference type="ARBA" id="ARBA00022692"/>
    </source>
</evidence>
<evidence type="ECO:0000259" key="7">
    <source>
        <dbReference type="PROSITE" id="PS50922"/>
    </source>
</evidence>
<feature type="transmembrane region" description="Helical" evidence="6">
    <location>
        <begin position="121"/>
        <end position="137"/>
    </location>
</feature>
<reference evidence="8 9" key="1">
    <citation type="journal article" date="2023" name="Sci. Data">
        <title>Genome assembly of the Korean intertidal mud-creeper Batillaria attramentaria.</title>
        <authorList>
            <person name="Patra A.K."/>
            <person name="Ho P.T."/>
            <person name="Jun S."/>
            <person name="Lee S.J."/>
            <person name="Kim Y."/>
            <person name="Won Y.J."/>
        </authorList>
    </citation>
    <scope>NUCLEOTIDE SEQUENCE [LARGE SCALE GENOMIC DNA]</scope>
    <source>
        <strain evidence="8">Wonlab-2016</strain>
    </source>
</reference>
<dbReference type="PANTHER" id="PTHR13439:SF4">
    <property type="entry name" value="TLC DOMAIN-CONTAINING PROTEIN"/>
    <property type="match status" value="1"/>
</dbReference>
<feature type="transmembrane region" description="Helical" evidence="6">
    <location>
        <begin position="213"/>
        <end position="235"/>
    </location>
</feature>
<dbReference type="AlphaFoldDB" id="A0ABD0M2G1"/>
<feature type="transmembrane region" description="Helical" evidence="6">
    <location>
        <begin position="18"/>
        <end position="38"/>
    </location>
</feature>
<protein>
    <recommendedName>
        <fullName evidence="7">TLC domain-containing protein</fullName>
    </recommendedName>
</protein>
<dbReference type="Proteomes" id="UP001519460">
    <property type="component" value="Unassembled WGS sequence"/>
</dbReference>
<evidence type="ECO:0000313" key="9">
    <source>
        <dbReference type="Proteomes" id="UP001519460"/>
    </source>
</evidence>
<evidence type="ECO:0000256" key="1">
    <source>
        <dbReference type="ARBA" id="ARBA00004141"/>
    </source>
</evidence>
<dbReference type="EMBL" id="JACVVK020000008">
    <property type="protein sequence ID" value="KAK7505994.1"/>
    <property type="molecule type" value="Genomic_DNA"/>
</dbReference>
<organism evidence="8 9">
    <name type="scientific">Batillaria attramentaria</name>
    <dbReference type="NCBI Taxonomy" id="370345"/>
    <lineage>
        <taxon>Eukaryota</taxon>
        <taxon>Metazoa</taxon>
        <taxon>Spiralia</taxon>
        <taxon>Lophotrochozoa</taxon>
        <taxon>Mollusca</taxon>
        <taxon>Gastropoda</taxon>
        <taxon>Caenogastropoda</taxon>
        <taxon>Sorbeoconcha</taxon>
        <taxon>Cerithioidea</taxon>
        <taxon>Batillariidae</taxon>
        <taxon>Batillaria</taxon>
    </lineage>
</organism>
<dbReference type="InterPro" id="IPR050846">
    <property type="entry name" value="TLCD"/>
</dbReference>
<dbReference type="GO" id="GO:0016020">
    <property type="term" value="C:membrane"/>
    <property type="evidence" value="ECO:0007669"/>
    <property type="project" value="UniProtKB-SubCell"/>
</dbReference>
<gene>
    <name evidence="8" type="ORF">BaRGS_00002716</name>
</gene>
<keyword evidence="2 5" id="KW-0812">Transmembrane</keyword>
<feature type="transmembrane region" description="Helical" evidence="6">
    <location>
        <begin position="59"/>
        <end position="79"/>
    </location>
</feature>
<dbReference type="InterPro" id="IPR006634">
    <property type="entry name" value="TLC-dom"/>
</dbReference>
<evidence type="ECO:0000256" key="6">
    <source>
        <dbReference type="SAM" id="Phobius"/>
    </source>
</evidence>
<accession>A0ABD0M2G1</accession>
<evidence type="ECO:0000256" key="5">
    <source>
        <dbReference type="PROSITE-ProRule" id="PRU00205"/>
    </source>
</evidence>
<keyword evidence="3 6" id="KW-1133">Transmembrane helix</keyword>
<keyword evidence="9" id="KW-1185">Reference proteome</keyword>
<evidence type="ECO:0000256" key="3">
    <source>
        <dbReference type="ARBA" id="ARBA00022989"/>
    </source>
</evidence>
<sequence length="255" mass="28883">METAGESREVWPVTTTGTPFGCFIILLSALVFYLTGLVSSRLIPSVASNAPWRWKNISISFLHALISGPWAVLCFLETPKMAEDLISTYSTFSYLLISVSVGYFVYDMLDMIVCQRTRQSLELVGHHVVIISCYMVAVTTRLYVGYAVVGLLVELNSIFLHLRQLMQICAFPRASGLYRFNSLVNLGTFIVFRISLLAWMTRWIVINKDFVPLVFYSMGSIGLAIMTLMNIILFYRLMRSDFFSKKDKVSKGKAE</sequence>